<dbReference type="PATRIC" id="fig|1123360.3.peg.2751"/>
<dbReference type="Pfam" id="PF02293">
    <property type="entry name" value="AmiS_UreI"/>
    <property type="match status" value="1"/>
</dbReference>
<organism evidence="9 10">
    <name type="scientific">Litoreibacter arenae DSM 19593</name>
    <dbReference type="NCBI Taxonomy" id="1123360"/>
    <lineage>
        <taxon>Bacteria</taxon>
        <taxon>Pseudomonadati</taxon>
        <taxon>Pseudomonadota</taxon>
        <taxon>Alphaproteobacteria</taxon>
        <taxon>Rhodobacterales</taxon>
        <taxon>Roseobacteraceae</taxon>
        <taxon>Litoreibacter</taxon>
    </lineage>
</organism>
<name>S9Q6S1_9RHOB</name>
<keyword evidence="4" id="KW-1003">Cell membrane</keyword>
<evidence type="ECO:0000256" key="8">
    <source>
        <dbReference type="SAM" id="Phobius"/>
    </source>
</evidence>
<comment type="similarity">
    <text evidence="2">Belongs to the AmiS/UreI family.</text>
</comment>
<keyword evidence="6 8" id="KW-1133">Transmembrane helix</keyword>
<keyword evidence="3" id="KW-0813">Transport</keyword>
<feature type="transmembrane region" description="Helical" evidence="8">
    <location>
        <begin position="30"/>
        <end position="50"/>
    </location>
</feature>
<evidence type="ECO:0000313" key="9">
    <source>
        <dbReference type="EMBL" id="EPX77056.1"/>
    </source>
</evidence>
<keyword evidence="7 8" id="KW-0472">Membrane</keyword>
<evidence type="ECO:0000256" key="4">
    <source>
        <dbReference type="ARBA" id="ARBA00022475"/>
    </source>
</evidence>
<feature type="transmembrane region" description="Helical" evidence="8">
    <location>
        <begin position="144"/>
        <end position="166"/>
    </location>
</feature>
<protein>
    <submittedName>
        <fullName evidence="9">Urea channel UreI</fullName>
    </submittedName>
</protein>
<evidence type="ECO:0000256" key="5">
    <source>
        <dbReference type="ARBA" id="ARBA00022692"/>
    </source>
</evidence>
<evidence type="ECO:0000256" key="1">
    <source>
        <dbReference type="ARBA" id="ARBA00004651"/>
    </source>
</evidence>
<dbReference type="AlphaFoldDB" id="S9Q6S1"/>
<dbReference type="InterPro" id="IPR003211">
    <property type="entry name" value="AmiSUreI_transpt"/>
</dbReference>
<proteinExistence type="inferred from homology"/>
<sequence length="170" mass="18869">MLLGLSLLYVGAVLILNGLWLTGRIEDREIVIINLVVTLILFLVAVHTALFADTIIGVRAAALTLLFATTYLWVAYNRLRNCDGRGLGWFSLFVSITVLPVAALGFIEADSVMSVWMAFSWAAWAALWFVYFLLLSLAKPIQKLAAYFTLFCGIFTAWLPAMVLLFDIAN</sequence>
<reference evidence="10" key="1">
    <citation type="journal article" date="2013" name="Stand. Genomic Sci.">
        <title>Genome sequence of the Litoreibacter arenae type strain (DSM 19593(T)), a member of the Roseobacter clade isolated from sea sand.</title>
        <authorList>
            <person name="Riedel T."/>
            <person name="Fiebig A."/>
            <person name="Petersen J."/>
            <person name="Gronow S."/>
            <person name="Kyrpides N.C."/>
            <person name="Goker M."/>
            <person name="Klenk H.P."/>
        </authorList>
    </citation>
    <scope>NUCLEOTIDE SEQUENCE [LARGE SCALE GENOMIC DNA]</scope>
    <source>
        <strain evidence="10">DSM 19593</strain>
    </source>
</reference>
<feature type="transmembrane region" description="Helical" evidence="8">
    <location>
        <begin position="6"/>
        <end position="23"/>
    </location>
</feature>
<dbReference type="GO" id="GO:0005886">
    <property type="term" value="C:plasma membrane"/>
    <property type="evidence" value="ECO:0007669"/>
    <property type="project" value="UniProtKB-SubCell"/>
</dbReference>
<dbReference type="EMBL" id="AONI01000015">
    <property type="protein sequence ID" value="EPX77056.1"/>
    <property type="molecule type" value="Genomic_DNA"/>
</dbReference>
<feature type="transmembrane region" description="Helical" evidence="8">
    <location>
        <begin position="86"/>
        <end position="107"/>
    </location>
</feature>
<comment type="caution">
    <text evidence="9">The sequence shown here is derived from an EMBL/GenBank/DDBJ whole genome shotgun (WGS) entry which is preliminary data.</text>
</comment>
<gene>
    <name evidence="9" type="ORF">thalar_02775</name>
</gene>
<keyword evidence="5 8" id="KW-0812">Transmembrane</keyword>
<evidence type="ECO:0000313" key="10">
    <source>
        <dbReference type="Proteomes" id="UP000015351"/>
    </source>
</evidence>
<dbReference type="InterPro" id="IPR038523">
    <property type="entry name" value="AmiSUreI_transpt_sf"/>
</dbReference>
<feature type="transmembrane region" description="Helical" evidence="8">
    <location>
        <begin position="113"/>
        <end position="137"/>
    </location>
</feature>
<dbReference type="eggNOG" id="ENOG50300RH">
    <property type="taxonomic scope" value="Bacteria"/>
</dbReference>
<dbReference type="CDD" id="cd13747">
    <property type="entry name" value="UreI_AmiS_like_1"/>
    <property type="match status" value="1"/>
</dbReference>
<evidence type="ECO:0000256" key="2">
    <source>
        <dbReference type="ARBA" id="ARBA00010068"/>
    </source>
</evidence>
<keyword evidence="10" id="KW-1185">Reference proteome</keyword>
<dbReference type="Gene3D" id="1.25.40.600">
    <property type="match status" value="1"/>
</dbReference>
<accession>S9Q6S1</accession>
<dbReference type="RefSeq" id="WP_021102127.1">
    <property type="nucleotide sequence ID" value="NZ_KE557314.1"/>
</dbReference>
<dbReference type="OrthoDB" id="6636366at2"/>
<dbReference type="STRING" id="1123360.thalar_02775"/>
<comment type="subcellular location">
    <subcellularLocation>
        <location evidence="1">Cell membrane</location>
        <topology evidence="1">Multi-pass membrane protein</topology>
    </subcellularLocation>
</comment>
<feature type="transmembrane region" description="Helical" evidence="8">
    <location>
        <begin position="56"/>
        <end position="74"/>
    </location>
</feature>
<evidence type="ECO:0000256" key="7">
    <source>
        <dbReference type="ARBA" id="ARBA00023136"/>
    </source>
</evidence>
<dbReference type="HOGENOM" id="CLU_096400_1_0_5"/>
<evidence type="ECO:0000256" key="6">
    <source>
        <dbReference type="ARBA" id="ARBA00022989"/>
    </source>
</evidence>
<evidence type="ECO:0000256" key="3">
    <source>
        <dbReference type="ARBA" id="ARBA00022448"/>
    </source>
</evidence>
<dbReference type="Proteomes" id="UP000015351">
    <property type="component" value="Unassembled WGS sequence"/>
</dbReference>